<protein>
    <submittedName>
        <fullName evidence="9">Uncharacterized protein</fullName>
    </submittedName>
</protein>
<dbReference type="InterPro" id="IPR002182">
    <property type="entry name" value="NB-ARC"/>
</dbReference>
<dbReference type="PANTHER" id="PTHR23155:SF1228">
    <property type="entry name" value="NB-ARC DOMAIN CONTAINING PROTEIN, EXPRESSED"/>
    <property type="match status" value="1"/>
</dbReference>
<dbReference type="Gene3D" id="1.20.5.4130">
    <property type="match status" value="1"/>
</dbReference>
<dbReference type="Pfam" id="PF18052">
    <property type="entry name" value="Rx_N"/>
    <property type="match status" value="1"/>
</dbReference>
<dbReference type="FunFam" id="1.10.10.10:FF:000322">
    <property type="entry name" value="Probable disease resistance protein At1g63360"/>
    <property type="match status" value="1"/>
</dbReference>
<evidence type="ECO:0000256" key="4">
    <source>
        <dbReference type="SAM" id="Coils"/>
    </source>
</evidence>
<feature type="domain" description="Disease resistance protein winged helix" evidence="7">
    <location>
        <begin position="425"/>
        <end position="496"/>
    </location>
</feature>
<dbReference type="InterPro" id="IPR042197">
    <property type="entry name" value="Apaf_helical"/>
</dbReference>
<dbReference type="Gene3D" id="3.40.50.300">
    <property type="entry name" value="P-loop containing nucleotide triphosphate hydrolases"/>
    <property type="match status" value="1"/>
</dbReference>
<dbReference type="FunFam" id="3.40.50.300:FF:001091">
    <property type="entry name" value="Probable disease resistance protein At1g61300"/>
    <property type="match status" value="1"/>
</dbReference>
<dbReference type="SUPFAM" id="SSF52058">
    <property type="entry name" value="L domain-like"/>
    <property type="match status" value="1"/>
</dbReference>
<keyword evidence="1" id="KW-0677">Repeat</keyword>
<dbReference type="InterPro" id="IPR038005">
    <property type="entry name" value="RX-like_CC"/>
</dbReference>
<evidence type="ECO:0000256" key="2">
    <source>
        <dbReference type="ARBA" id="ARBA00022741"/>
    </source>
</evidence>
<feature type="domain" description="Disease resistance N-terminal" evidence="6">
    <location>
        <begin position="5"/>
        <end position="88"/>
    </location>
</feature>
<dbReference type="Proteomes" id="UP001141806">
    <property type="component" value="Unassembled WGS sequence"/>
</dbReference>
<feature type="coiled-coil region" evidence="4">
    <location>
        <begin position="916"/>
        <end position="953"/>
    </location>
</feature>
<accession>A0A9Q0L076</accession>
<dbReference type="InterPro" id="IPR041118">
    <property type="entry name" value="Rx_N"/>
</dbReference>
<evidence type="ECO:0000259" key="6">
    <source>
        <dbReference type="Pfam" id="PF18052"/>
    </source>
</evidence>
<evidence type="ECO:0000313" key="10">
    <source>
        <dbReference type="Proteomes" id="UP001141806"/>
    </source>
</evidence>
<dbReference type="SUPFAM" id="SSF52540">
    <property type="entry name" value="P-loop containing nucleoside triphosphate hydrolases"/>
    <property type="match status" value="1"/>
</dbReference>
<dbReference type="Gene3D" id="3.80.10.10">
    <property type="entry name" value="Ribonuclease Inhibitor"/>
    <property type="match status" value="1"/>
</dbReference>
<keyword evidence="2" id="KW-0547">Nucleotide-binding</keyword>
<feature type="domain" description="NB-ARC" evidence="5">
    <location>
        <begin position="162"/>
        <end position="340"/>
    </location>
</feature>
<dbReference type="InterPro" id="IPR032675">
    <property type="entry name" value="LRR_dom_sf"/>
</dbReference>
<dbReference type="AlphaFoldDB" id="A0A9Q0L076"/>
<dbReference type="Pfam" id="PF00931">
    <property type="entry name" value="NB-ARC"/>
    <property type="match status" value="1"/>
</dbReference>
<dbReference type="PRINTS" id="PR00364">
    <property type="entry name" value="DISEASERSIST"/>
</dbReference>
<dbReference type="GO" id="GO:0098542">
    <property type="term" value="P:defense response to other organism"/>
    <property type="evidence" value="ECO:0007669"/>
    <property type="project" value="TreeGrafter"/>
</dbReference>
<dbReference type="InterPro" id="IPR036388">
    <property type="entry name" value="WH-like_DNA-bd_sf"/>
</dbReference>
<dbReference type="GO" id="GO:0043531">
    <property type="term" value="F:ADP binding"/>
    <property type="evidence" value="ECO:0007669"/>
    <property type="project" value="InterPro"/>
</dbReference>
<dbReference type="InterPro" id="IPR055414">
    <property type="entry name" value="LRR_R13L4/SHOC2-like"/>
</dbReference>
<evidence type="ECO:0000256" key="1">
    <source>
        <dbReference type="ARBA" id="ARBA00022737"/>
    </source>
</evidence>
<dbReference type="InterPro" id="IPR058922">
    <property type="entry name" value="WHD_DRP"/>
</dbReference>
<dbReference type="EMBL" id="JAMYWD010000002">
    <property type="protein sequence ID" value="KAJ4980013.1"/>
    <property type="molecule type" value="Genomic_DNA"/>
</dbReference>
<dbReference type="InterPro" id="IPR027417">
    <property type="entry name" value="P-loop_NTPase"/>
</dbReference>
<dbReference type="OrthoDB" id="611536at2759"/>
<organism evidence="9 10">
    <name type="scientific">Protea cynaroides</name>
    <dbReference type="NCBI Taxonomy" id="273540"/>
    <lineage>
        <taxon>Eukaryota</taxon>
        <taxon>Viridiplantae</taxon>
        <taxon>Streptophyta</taxon>
        <taxon>Embryophyta</taxon>
        <taxon>Tracheophyta</taxon>
        <taxon>Spermatophyta</taxon>
        <taxon>Magnoliopsida</taxon>
        <taxon>Proteales</taxon>
        <taxon>Proteaceae</taxon>
        <taxon>Protea</taxon>
    </lineage>
</organism>
<dbReference type="InterPro" id="IPR044974">
    <property type="entry name" value="Disease_R_plants"/>
</dbReference>
<sequence>MAEINPLIWKLTSLLKDEGYLSKVKPEVESLHKDLLLMTASLKDADAIHHKSERAKEWVRQLRELAFEAEDAIDIFIYEMARNQRHNSVVWKITKLPKDLIYAHKLREKIQVIKGKLKKLFEARINYEIRHFEEGQSQTSVQAQQLEASNSPNVEVVGFQSEAEELAKLLTKEDPRGRLCVVSITGMGGLGKTTLARKIYERADVRRHFNCQAWIYISKEYRLRDVLHKIIEQVMMPTEEEKVELSSMGEGDLEEKVSDFLREKNYFFVVDDVWTKEAWDKLKSSFLAPSSSSHQCRVLLTTRDESVARYADQITPPYKLRHLDEEKSLELFLKVVFRSADREAILNKEMKNLAKKIVAKCDRLPLAIVVLGGLLSTKSPTIFAWNNVLDSVDWVLESGVCHKALALSYSELPSHLKPCFLYFGLFPEETEIKRDRLIRLWAAEGFLEPGGNLRIEDVGGECLQELMDRNLIEVAKWKPNGVPDSFIIHDLLLNLAASKAKEGNFLNISTPQKSLKGYRRVALLVKESEDTVAATPYYPSSRSNLLRSLLCFTEISPSLCGQYKLLNVLDLEGALGIESLPKEIGNLLCLKYLSLCGTNLKTLPPWVGNLYNLQTLNLFNTKIESVPIDILKLEKLRHLLCFNRKCKGTSDDFVAQSSVGVFPRRPTPRHIHQLRDLQTLWIHISSWIEGGLEKLTNLRELGITGFGDLMKKFGEALSRALVKLVHLEVLFLEERAWLGVGEIILPSFSSHECLHDITIIGGGIPKLPDLINFPPNLTRLRLGSTHLIEDMMQTLEKLPQLKDLKLDSHPYDGVEMKCSSGGFPKLDNLSLISFDWLISWTVMEGAMPNLKNMEMNRLFGLNSIPEGMRNVTTLEKLSFSMPNEFLERVKEGGEDWEKIQHVPSINRREVQIPTEISQNLAEIEDERSLLADIERERSELAAIERERRKLAEIERSLKHVAAFLYPDEDERQHHSLPIAENERKLSLLAEKERSLLAKIQQIIARSSADSRPRPQST</sequence>
<dbReference type="CDD" id="cd14798">
    <property type="entry name" value="RX-CC_like"/>
    <property type="match status" value="1"/>
</dbReference>
<evidence type="ECO:0000256" key="3">
    <source>
        <dbReference type="ARBA" id="ARBA00022821"/>
    </source>
</evidence>
<keyword evidence="4" id="KW-0175">Coiled coil</keyword>
<keyword evidence="3" id="KW-0611">Plant defense</keyword>
<evidence type="ECO:0000313" key="9">
    <source>
        <dbReference type="EMBL" id="KAJ4980013.1"/>
    </source>
</evidence>
<gene>
    <name evidence="9" type="ORF">NE237_010793</name>
</gene>
<evidence type="ECO:0000259" key="7">
    <source>
        <dbReference type="Pfam" id="PF23559"/>
    </source>
</evidence>
<dbReference type="Gene3D" id="1.10.10.10">
    <property type="entry name" value="Winged helix-like DNA-binding domain superfamily/Winged helix DNA-binding domain"/>
    <property type="match status" value="1"/>
</dbReference>
<dbReference type="Pfam" id="PF23598">
    <property type="entry name" value="LRR_14"/>
    <property type="match status" value="1"/>
</dbReference>
<proteinExistence type="predicted"/>
<evidence type="ECO:0000259" key="5">
    <source>
        <dbReference type="Pfam" id="PF00931"/>
    </source>
</evidence>
<evidence type="ECO:0000259" key="8">
    <source>
        <dbReference type="Pfam" id="PF23598"/>
    </source>
</evidence>
<comment type="caution">
    <text evidence="9">The sequence shown here is derived from an EMBL/GenBank/DDBJ whole genome shotgun (WGS) entry which is preliminary data.</text>
</comment>
<name>A0A9Q0L076_9MAGN</name>
<keyword evidence="10" id="KW-1185">Reference proteome</keyword>
<feature type="domain" description="Disease resistance R13L4/SHOC-2-like LRR" evidence="8">
    <location>
        <begin position="546"/>
        <end position="882"/>
    </location>
</feature>
<reference evidence="9" key="1">
    <citation type="journal article" date="2023" name="Plant J.">
        <title>The genome of the king protea, Protea cynaroides.</title>
        <authorList>
            <person name="Chang J."/>
            <person name="Duong T.A."/>
            <person name="Schoeman C."/>
            <person name="Ma X."/>
            <person name="Roodt D."/>
            <person name="Barker N."/>
            <person name="Li Z."/>
            <person name="Van de Peer Y."/>
            <person name="Mizrachi E."/>
        </authorList>
    </citation>
    <scope>NUCLEOTIDE SEQUENCE</scope>
    <source>
        <tissue evidence="9">Young leaves</tissue>
    </source>
</reference>
<dbReference type="PANTHER" id="PTHR23155">
    <property type="entry name" value="DISEASE RESISTANCE PROTEIN RP"/>
    <property type="match status" value="1"/>
</dbReference>
<dbReference type="Pfam" id="PF23559">
    <property type="entry name" value="WHD_DRP"/>
    <property type="match status" value="1"/>
</dbReference>
<dbReference type="Gene3D" id="1.10.8.430">
    <property type="entry name" value="Helical domain of apoptotic protease-activating factors"/>
    <property type="match status" value="1"/>
</dbReference>